<reference evidence="3" key="1">
    <citation type="submission" date="2023-07" db="EMBL/GenBank/DDBJ databases">
        <title>A chromosome-level genome assembly of Lolium multiflorum.</title>
        <authorList>
            <person name="Chen Y."/>
            <person name="Copetti D."/>
            <person name="Kolliker R."/>
            <person name="Studer B."/>
        </authorList>
    </citation>
    <scope>NUCLEOTIDE SEQUENCE</scope>
    <source>
        <strain evidence="3">02402/16</strain>
        <tissue evidence="3">Leaf</tissue>
    </source>
</reference>
<proteinExistence type="predicted"/>
<keyword evidence="4" id="KW-1185">Reference proteome</keyword>
<evidence type="ECO:0000313" key="3">
    <source>
        <dbReference type="EMBL" id="KAK1677454.1"/>
    </source>
</evidence>
<dbReference type="InterPro" id="IPR052048">
    <property type="entry name" value="ST_Response_Regulator"/>
</dbReference>
<comment type="caution">
    <text evidence="3">The sequence shown here is derived from an EMBL/GenBank/DDBJ whole genome shotgun (WGS) entry which is preliminary data.</text>
</comment>
<dbReference type="SMART" id="SM00448">
    <property type="entry name" value="REC"/>
    <property type="match status" value="1"/>
</dbReference>
<dbReference type="Proteomes" id="UP001231189">
    <property type="component" value="Unassembled WGS sequence"/>
</dbReference>
<dbReference type="PANTHER" id="PTHR43228:SF24">
    <property type="entry name" value="TWO-COMPONENT RESPONSE REGULATOR ORR42"/>
    <property type="match status" value="1"/>
</dbReference>
<dbReference type="GO" id="GO:0000160">
    <property type="term" value="P:phosphorelay signal transduction system"/>
    <property type="evidence" value="ECO:0007669"/>
    <property type="project" value="InterPro"/>
</dbReference>
<dbReference type="SUPFAM" id="SSF52172">
    <property type="entry name" value="CheY-like"/>
    <property type="match status" value="1"/>
</dbReference>
<evidence type="ECO:0000256" key="1">
    <source>
        <dbReference type="PROSITE-ProRule" id="PRU00169"/>
    </source>
</evidence>
<organism evidence="3 4">
    <name type="scientific">Lolium multiflorum</name>
    <name type="common">Italian ryegrass</name>
    <name type="synonym">Lolium perenne subsp. multiflorum</name>
    <dbReference type="NCBI Taxonomy" id="4521"/>
    <lineage>
        <taxon>Eukaryota</taxon>
        <taxon>Viridiplantae</taxon>
        <taxon>Streptophyta</taxon>
        <taxon>Embryophyta</taxon>
        <taxon>Tracheophyta</taxon>
        <taxon>Spermatophyta</taxon>
        <taxon>Magnoliopsida</taxon>
        <taxon>Liliopsida</taxon>
        <taxon>Poales</taxon>
        <taxon>Poaceae</taxon>
        <taxon>BOP clade</taxon>
        <taxon>Pooideae</taxon>
        <taxon>Poodae</taxon>
        <taxon>Poeae</taxon>
        <taxon>Poeae Chloroplast Group 2 (Poeae type)</taxon>
        <taxon>Loliodinae</taxon>
        <taxon>Loliinae</taxon>
        <taxon>Lolium</taxon>
    </lineage>
</organism>
<feature type="domain" description="Response regulatory" evidence="2">
    <location>
        <begin position="11"/>
        <end position="125"/>
    </location>
</feature>
<sequence length="133" mass="14378">MASNAQGSHMKALLVEDAAVETLFHSAILHMFHCETTVAKTGKEAVDLFLEGKKFDIVLCEKEMPVMNGLEAVEKIRAIGETDVKIVGVSVDCNAMEAFMSAGADVFVPKPITLDVLSAIIQEIINKKNNAMV</sequence>
<dbReference type="InterPro" id="IPR001789">
    <property type="entry name" value="Sig_transdc_resp-reg_receiver"/>
</dbReference>
<gene>
    <name evidence="3" type="ORF">QYE76_038302</name>
</gene>
<evidence type="ECO:0000259" key="2">
    <source>
        <dbReference type="PROSITE" id="PS50110"/>
    </source>
</evidence>
<protein>
    <recommendedName>
        <fullName evidence="2">Response regulatory domain-containing protein</fullName>
    </recommendedName>
</protein>
<dbReference type="EMBL" id="JAUUTY010000002">
    <property type="protein sequence ID" value="KAK1677454.1"/>
    <property type="molecule type" value="Genomic_DNA"/>
</dbReference>
<dbReference type="AlphaFoldDB" id="A0AAD8T7M3"/>
<name>A0AAD8T7M3_LOLMU</name>
<comment type="caution">
    <text evidence="1">Lacks conserved residue(s) required for the propagation of feature annotation.</text>
</comment>
<dbReference type="Gene3D" id="3.40.50.2300">
    <property type="match status" value="1"/>
</dbReference>
<dbReference type="Pfam" id="PF00072">
    <property type="entry name" value="Response_reg"/>
    <property type="match status" value="1"/>
</dbReference>
<dbReference type="CDD" id="cd17546">
    <property type="entry name" value="REC_hyHK_CKI1_RcsC-like"/>
    <property type="match status" value="1"/>
</dbReference>
<dbReference type="PANTHER" id="PTHR43228">
    <property type="entry name" value="TWO-COMPONENT RESPONSE REGULATOR"/>
    <property type="match status" value="1"/>
</dbReference>
<accession>A0AAD8T7M3</accession>
<dbReference type="PROSITE" id="PS50110">
    <property type="entry name" value="RESPONSE_REGULATORY"/>
    <property type="match status" value="1"/>
</dbReference>
<evidence type="ECO:0000313" key="4">
    <source>
        <dbReference type="Proteomes" id="UP001231189"/>
    </source>
</evidence>
<dbReference type="InterPro" id="IPR011006">
    <property type="entry name" value="CheY-like_superfamily"/>
</dbReference>